<feature type="non-terminal residue" evidence="2">
    <location>
        <position position="1"/>
    </location>
</feature>
<organism evidence="2 3">
    <name type="scientific">Aliarcobacter cryaerophilus</name>
    <dbReference type="NCBI Taxonomy" id="28198"/>
    <lineage>
        <taxon>Bacteria</taxon>
        <taxon>Pseudomonadati</taxon>
        <taxon>Campylobacterota</taxon>
        <taxon>Epsilonproteobacteria</taxon>
        <taxon>Campylobacterales</taxon>
        <taxon>Arcobacteraceae</taxon>
        <taxon>Aliarcobacter</taxon>
    </lineage>
</organism>
<keyword evidence="2" id="KW-0012">Acyltransferase</keyword>
<keyword evidence="1" id="KW-0472">Membrane</keyword>
<proteinExistence type="predicted"/>
<feature type="transmembrane region" description="Helical" evidence="1">
    <location>
        <begin position="80"/>
        <end position="100"/>
    </location>
</feature>
<evidence type="ECO:0000256" key="1">
    <source>
        <dbReference type="SAM" id="Phobius"/>
    </source>
</evidence>
<reference evidence="2 3" key="1">
    <citation type="submission" date="2017-09" db="EMBL/GenBank/DDBJ databases">
        <title>Reassesment of A. cryaerophilus.</title>
        <authorList>
            <person name="Perez-Cataluna A."/>
            <person name="Collado L."/>
            <person name="Salgado O."/>
            <person name="Lefinanco V."/>
            <person name="Figueras M.J."/>
        </authorList>
    </citation>
    <scope>NUCLEOTIDE SEQUENCE [LARGE SCALE GENOMIC DNA]</scope>
    <source>
        <strain evidence="2 3">LMG 9871</strain>
    </source>
</reference>
<keyword evidence="1" id="KW-1133">Transmembrane helix</keyword>
<dbReference type="AlphaFoldDB" id="A0A2S9SST1"/>
<feature type="transmembrane region" description="Helical" evidence="1">
    <location>
        <begin position="112"/>
        <end position="131"/>
    </location>
</feature>
<feature type="transmembrane region" description="Helical" evidence="1">
    <location>
        <begin position="16"/>
        <end position="33"/>
    </location>
</feature>
<comment type="caution">
    <text evidence="2">The sequence shown here is derived from an EMBL/GenBank/DDBJ whole genome shotgun (WGS) entry which is preliminary data.</text>
</comment>
<accession>A0A2S9SST1</accession>
<sequence>AIHRFWQSLGFKMNKILAWFITFNFINITWIFFRAKDFESAIKVLKGMFGFSGLQLHPIFASKLAFLEKYGVVFNPFDTIQLPLSETPLFILVFILVLFFKNSMEKWKEFKLNYQTIFLAFFCFCIGILSLNKVSEFLYFNF</sequence>
<dbReference type="EMBL" id="NXGH01000017">
    <property type="protein sequence ID" value="PRM89589.1"/>
    <property type="molecule type" value="Genomic_DNA"/>
</dbReference>
<keyword evidence="2" id="KW-0808">Transferase</keyword>
<name>A0A2S9SST1_9BACT</name>
<gene>
    <name evidence="2" type="ORF">CJ671_06655</name>
</gene>
<keyword evidence="1" id="KW-0812">Transmembrane</keyword>
<evidence type="ECO:0000313" key="2">
    <source>
        <dbReference type="EMBL" id="PRM89589.1"/>
    </source>
</evidence>
<dbReference type="Proteomes" id="UP000238649">
    <property type="component" value="Unassembled WGS sequence"/>
</dbReference>
<evidence type="ECO:0000313" key="3">
    <source>
        <dbReference type="Proteomes" id="UP000238649"/>
    </source>
</evidence>
<dbReference type="GO" id="GO:0016746">
    <property type="term" value="F:acyltransferase activity"/>
    <property type="evidence" value="ECO:0007669"/>
    <property type="project" value="UniProtKB-KW"/>
</dbReference>
<protein>
    <submittedName>
        <fullName evidence="2">Membrane-bound O-acyltransferase family protein</fullName>
    </submittedName>
</protein>